<organism evidence="1 2">
    <name type="scientific">Glutamicibacter protophormiae</name>
    <name type="common">Brevibacterium protophormiae</name>
    <dbReference type="NCBI Taxonomy" id="37930"/>
    <lineage>
        <taxon>Bacteria</taxon>
        <taxon>Bacillati</taxon>
        <taxon>Actinomycetota</taxon>
        <taxon>Actinomycetes</taxon>
        <taxon>Micrococcales</taxon>
        <taxon>Micrococcaceae</taxon>
        <taxon>Glutamicibacter</taxon>
    </lineage>
</organism>
<proteinExistence type="predicted"/>
<comment type="caution">
    <text evidence="1">The sequence shown here is derived from an EMBL/GenBank/DDBJ whole genome shotgun (WGS) entry which is preliminary data.</text>
</comment>
<dbReference type="EMBL" id="JAGIOJ010000001">
    <property type="protein sequence ID" value="MBP2398754.1"/>
    <property type="molecule type" value="Genomic_DNA"/>
</dbReference>
<protein>
    <submittedName>
        <fullName evidence="1">Uncharacterized protein</fullName>
    </submittedName>
</protein>
<dbReference type="Proteomes" id="UP001195422">
    <property type="component" value="Unassembled WGS sequence"/>
</dbReference>
<evidence type="ECO:0000313" key="2">
    <source>
        <dbReference type="Proteomes" id="UP001195422"/>
    </source>
</evidence>
<reference evidence="1 2" key="1">
    <citation type="submission" date="2021-03" db="EMBL/GenBank/DDBJ databases">
        <title>Sequencing the genomes of 1000 actinobacteria strains.</title>
        <authorList>
            <person name="Klenk H.-P."/>
        </authorList>
    </citation>
    <scope>NUCLEOTIDE SEQUENCE [LARGE SCALE GENOMIC DNA]</scope>
    <source>
        <strain evidence="1 2">DSM 20168</strain>
    </source>
</reference>
<keyword evidence="2" id="KW-1185">Reference proteome</keyword>
<accession>A0ABS4XQF8</accession>
<gene>
    <name evidence="1" type="ORF">JOF39_001835</name>
</gene>
<sequence length="154" mass="17539">MNEFDLYPDDTGGFDVRVDGRFLRDILSEAEEERFPFISLLRRSLSPSVLEMQLRRFCGDAPGEFYPHRVWLYFCPVCFDEGCGGVSVNIQTSGEHVIWSNFCFDSEPEEGETEQGLLEEDDALLEVGPLIFDKTKYLAAVTSLGNDLLGRRRI</sequence>
<name>A0ABS4XQF8_GLUPR</name>
<dbReference type="RefSeq" id="WP_188947530.1">
    <property type="nucleotide sequence ID" value="NZ_BMPH01000003.1"/>
</dbReference>
<evidence type="ECO:0000313" key="1">
    <source>
        <dbReference type="EMBL" id="MBP2398754.1"/>
    </source>
</evidence>